<gene>
    <name evidence="1" type="ORF">LEP1GSC062_4038</name>
</gene>
<accession>V6I4D2</accession>
<reference evidence="1" key="1">
    <citation type="submission" date="2013-05" db="EMBL/GenBank/DDBJ databases">
        <authorList>
            <person name="Harkins D.M."/>
            <person name="Durkin A.S."/>
            <person name="Brinkac L.M."/>
            <person name="Haft D.H."/>
            <person name="Selengut J.D."/>
            <person name="Sanka R."/>
            <person name="DePew J."/>
            <person name="Purushe J."/>
            <person name="Hartskeerl R.A."/>
            <person name="Ahmed A."/>
            <person name="van der Linden H."/>
            <person name="Goris M.G.A."/>
            <person name="Vinetz J.M."/>
            <person name="Sutton G.G."/>
            <person name="Nierman W.C."/>
            <person name="Fouts D.E."/>
        </authorList>
    </citation>
    <scope>NUCLEOTIDE SEQUENCE [LARGE SCALE GENOMIC DNA]</scope>
    <source>
        <strain evidence="1">L 60</strain>
    </source>
</reference>
<name>V6I4D2_9LEPT</name>
<sequence>MRFLKIQLFPMPLERKNLQFLQSFTFFSFSFYQILNLKSRFFPFQLPSLRK</sequence>
<keyword evidence="2" id="KW-1185">Reference proteome</keyword>
<protein>
    <submittedName>
        <fullName evidence="1">Uncharacterized protein</fullName>
    </submittedName>
</protein>
<organism evidence="1 2">
    <name type="scientific">Leptospira alexanderi serovar Manhao 3 str. L 60</name>
    <dbReference type="NCBI Taxonomy" id="1049759"/>
    <lineage>
        <taxon>Bacteria</taxon>
        <taxon>Pseudomonadati</taxon>
        <taxon>Spirochaetota</taxon>
        <taxon>Spirochaetia</taxon>
        <taxon>Leptospirales</taxon>
        <taxon>Leptospiraceae</taxon>
        <taxon>Leptospira</taxon>
    </lineage>
</organism>
<evidence type="ECO:0000313" key="1">
    <source>
        <dbReference type="EMBL" id="EQA64672.1"/>
    </source>
</evidence>
<dbReference type="Proteomes" id="UP000018747">
    <property type="component" value="Unassembled WGS sequence"/>
</dbReference>
<evidence type="ECO:0000313" key="2">
    <source>
        <dbReference type="Proteomes" id="UP000018747"/>
    </source>
</evidence>
<dbReference type="EMBL" id="AHMT02000002">
    <property type="protein sequence ID" value="EQA64672.1"/>
    <property type="molecule type" value="Genomic_DNA"/>
</dbReference>
<proteinExistence type="predicted"/>
<comment type="caution">
    <text evidence="1">The sequence shown here is derived from an EMBL/GenBank/DDBJ whole genome shotgun (WGS) entry which is preliminary data.</text>
</comment>
<dbReference type="AlphaFoldDB" id="V6I4D2"/>